<name>A0A811SGM1_9POAL</name>
<dbReference type="Proteomes" id="UP000604825">
    <property type="component" value="Unassembled WGS sequence"/>
</dbReference>
<dbReference type="OrthoDB" id="672470at2759"/>
<gene>
    <name evidence="2" type="ORF">NCGR_LOCUS64184</name>
</gene>
<reference evidence="2" key="1">
    <citation type="submission" date="2020-10" db="EMBL/GenBank/DDBJ databases">
        <authorList>
            <person name="Han B."/>
            <person name="Lu T."/>
            <person name="Zhao Q."/>
            <person name="Huang X."/>
            <person name="Zhao Y."/>
        </authorList>
    </citation>
    <scope>NUCLEOTIDE SEQUENCE</scope>
</reference>
<dbReference type="AlphaFoldDB" id="A0A811SGM1"/>
<proteinExistence type="predicted"/>
<dbReference type="PANTHER" id="PTHR31268">
    <property type="match status" value="1"/>
</dbReference>
<dbReference type="InterPro" id="IPR008811">
    <property type="entry name" value="Glycosyl_hydrolases_36"/>
</dbReference>
<dbReference type="PANTHER" id="PTHR31268:SF31">
    <property type="entry name" value="GALACTINOL--SUCROSE GALACTOSYLTRANSFERASE"/>
    <property type="match status" value="1"/>
</dbReference>
<sequence length="190" mass="20153">MNKFAEKKIMFRPAGADSLTCGIRANDVHLISEAATGAEWNGDCAVYRHASGDLVVLPSGAALPVSLKVLEQDILTVSPVKELAPGFRFAPIGLVDMFNSGAAVEGLTYHLLDGAKLLGDDGPASSSDATGLVCVEVRGCGRFGAYSSVRPRRCLLGSAQMEFTYDSSTGLVVLQLEAMPKERVHRIVDL</sequence>
<evidence type="ECO:0000256" key="1">
    <source>
        <dbReference type="ARBA" id="ARBA00023277"/>
    </source>
</evidence>
<keyword evidence="3" id="KW-1185">Reference proteome</keyword>
<organism evidence="2 3">
    <name type="scientific">Miscanthus lutarioriparius</name>
    <dbReference type="NCBI Taxonomy" id="422564"/>
    <lineage>
        <taxon>Eukaryota</taxon>
        <taxon>Viridiplantae</taxon>
        <taxon>Streptophyta</taxon>
        <taxon>Embryophyta</taxon>
        <taxon>Tracheophyta</taxon>
        <taxon>Spermatophyta</taxon>
        <taxon>Magnoliopsida</taxon>
        <taxon>Liliopsida</taxon>
        <taxon>Poales</taxon>
        <taxon>Poaceae</taxon>
        <taxon>PACMAD clade</taxon>
        <taxon>Panicoideae</taxon>
        <taxon>Andropogonodae</taxon>
        <taxon>Andropogoneae</taxon>
        <taxon>Saccharinae</taxon>
        <taxon>Miscanthus</taxon>
    </lineage>
</organism>
<evidence type="ECO:0000313" key="2">
    <source>
        <dbReference type="EMBL" id="CAD6340086.1"/>
    </source>
</evidence>
<dbReference type="EMBL" id="CAJGYO010000019">
    <property type="protein sequence ID" value="CAD6340086.1"/>
    <property type="molecule type" value="Genomic_DNA"/>
</dbReference>
<accession>A0A811SGM1</accession>
<comment type="caution">
    <text evidence="2">The sequence shown here is derived from an EMBL/GenBank/DDBJ whole genome shotgun (WGS) entry which is preliminary data.</text>
</comment>
<keyword evidence="1" id="KW-0119">Carbohydrate metabolism</keyword>
<dbReference type="Pfam" id="PF05691">
    <property type="entry name" value="Raffinose_syn"/>
    <property type="match status" value="1"/>
</dbReference>
<evidence type="ECO:0000313" key="3">
    <source>
        <dbReference type="Proteomes" id="UP000604825"/>
    </source>
</evidence>
<protein>
    <submittedName>
        <fullName evidence="2">Uncharacterized protein</fullName>
    </submittedName>
</protein>